<gene>
    <name evidence="1" type="ORF">NUU61_002986</name>
</gene>
<keyword evidence="2" id="KW-1185">Reference proteome</keyword>
<dbReference type="OrthoDB" id="4288200at2759"/>
<evidence type="ECO:0008006" key="3">
    <source>
        <dbReference type="Google" id="ProtNLM"/>
    </source>
</evidence>
<comment type="caution">
    <text evidence="1">The sequence shown here is derived from an EMBL/GenBank/DDBJ whole genome shotgun (WGS) entry which is preliminary data.</text>
</comment>
<dbReference type="RefSeq" id="XP_056514635.1">
    <property type="nucleotide sequence ID" value="XM_056653568.1"/>
</dbReference>
<evidence type="ECO:0000313" key="2">
    <source>
        <dbReference type="Proteomes" id="UP001141434"/>
    </source>
</evidence>
<proteinExistence type="predicted"/>
<dbReference type="Proteomes" id="UP001141434">
    <property type="component" value="Unassembled WGS sequence"/>
</dbReference>
<dbReference type="GeneID" id="81392736"/>
<organism evidence="1 2">
    <name type="scientific">Penicillium alfredii</name>
    <dbReference type="NCBI Taxonomy" id="1506179"/>
    <lineage>
        <taxon>Eukaryota</taxon>
        <taxon>Fungi</taxon>
        <taxon>Dikarya</taxon>
        <taxon>Ascomycota</taxon>
        <taxon>Pezizomycotina</taxon>
        <taxon>Eurotiomycetes</taxon>
        <taxon>Eurotiomycetidae</taxon>
        <taxon>Eurotiales</taxon>
        <taxon>Aspergillaceae</taxon>
        <taxon>Penicillium</taxon>
    </lineage>
</organism>
<sequence>MDTQEPKARLDQLPPELIHIILEAIPDIQSLELAVLSGPSLYSVFKRSQTRITKRVLLRQVPKSLLHEAVAVKAAREAFEPLDEFDEFEEIAEVPELFDSFSEDYRDRTESGKFRRSVRFKLSHARKLAAVQPHVEFFTKRLVSDVLARNPITGESASSPRPLSGRERNRIQCALYRFEIYCSLLQGSTEVASLPENGSFEYFGFLEEREIAQLACICRFAEEYPAQEIEQLACIYEFLLRIITPGKKSLSLVLHIHSLLRYWHDPHPELSDLIAFPETRTNEFEYDEEDIDLDPPEKSVFYTPQHHMCLGLAHIRRFAEAETPQACLDIIAATNEREGLPEFSSYYLSPARPWGDYLVKDVDPETRKSRMKPWYPDRNPGPRDVWLWGRWSLPFDEPLFSPRTEPLRRWAYVMWDKSRLDEWKVFEQEWQPSLE</sequence>
<protein>
    <recommendedName>
        <fullName evidence="3">F-box domain-containing protein</fullName>
    </recommendedName>
</protein>
<dbReference type="EMBL" id="JAPMSZ010000004">
    <property type="protein sequence ID" value="KAJ5105639.1"/>
    <property type="molecule type" value="Genomic_DNA"/>
</dbReference>
<accession>A0A9W9FSK6</accession>
<name>A0A9W9FSK6_9EURO</name>
<reference evidence="1" key="1">
    <citation type="submission" date="2022-11" db="EMBL/GenBank/DDBJ databases">
        <authorList>
            <person name="Petersen C."/>
        </authorList>
    </citation>
    <scope>NUCLEOTIDE SEQUENCE</scope>
    <source>
        <strain evidence="1">IBT 34128</strain>
    </source>
</reference>
<reference evidence="1" key="2">
    <citation type="journal article" date="2023" name="IMA Fungus">
        <title>Comparative genomic study of the Penicillium genus elucidates a diverse pangenome and 15 lateral gene transfer events.</title>
        <authorList>
            <person name="Petersen C."/>
            <person name="Sorensen T."/>
            <person name="Nielsen M.R."/>
            <person name="Sondergaard T.E."/>
            <person name="Sorensen J.L."/>
            <person name="Fitzpatrick D.A."/>
            <person name="Frisvad J.C."/>
            <person name="Nielsen K.L."/>
        </authorList>
    </citation>
    <scope>NUCLEOTIDE SEQUENCE</scope>
    <source>
        <strain evidence="1">IBT 34128</strain>
    </source>
</reference>
<dbReference type="AlphaFoldDB" id="A0A9W9FSK6"/>
<evidence type="ECO:0000313" key="1">
    <source>
        <dbReference type="EMBL" id="KAJ5105639.1"/>
    </source>
</evidence>